<sequence length="200" mass="22998">MNKIDYQALREAAERAIPAMERLLMLPADDDLLSEQELKDYGVDIDALNAFKFLTGPETVLALLDERERNLQYIKSRDQENEDIALTVGKLRVELEGKDKLIAELGKQCAEWERKALSNFEECAAMAERIEEMSKQSCEARERDLFESWVMHSICISKSTLEGLRTETGYRNATLSGTDFNRMWKQWKSIRATGIRIKGE</sequence>
<dbReference type="Proteomes" id="UP000523388">
    <property type="component" value="Unassembled WGS sequence"/>
</dbReference>
<gene>
    <name evidence="1" type="ORF">C1Q91_004483</name>
</gene>
<name>A0A8S7BK49_ECOLX</name>
<accession>A0A8S7BK49</accession>
<proteinExistence type="predicted"/>
<dbReference type="EMBL" id="AASCJS010000039">
    <property type="protein sequence ID" value="EFA9848005.1"/>
    <property type="molecule type" value="Genomic_DNA"/>
</dbReference>
<evidence type="ECO:0000313" key="1">
    <source>
        <dbReference type="EMBL" id="EFA9848005.1"/>
    </source>
</evidence>
<protein>
    <submittedName>
        <fullName evidence="1">Ead/Ea22-like family protein</fullName>
    </submittedName>
</protein>
<reference evidence="1 2" key="1">
    <citation type="submission" date="2018-08" db="EMBL/GenBank/DDBJ databases">
        <authorList>
            <consortium name="GenomeTrakr network: Whole genome sequencing for foodborne pathogen traceback"/>
        </authorList>
    </citation>
    <scope>NUCLEOTIDE SEQUENCE [LARGE SCALE GENOMIC DNA]</scope>
    <source>
        <strain evidence="1 2">AZ-TG102963</strain>
    </source>
</reference>
<dbReference type="RefSeq" id="WP_063113373.1">
    <property type="nucleotide sequence ID" value="NZ_AP024123.1"/>
</dbReference>
<dbReference type="Pfam" id="PF13935">
    <property type="entry name" value="Ead_Ea22"/>
    <property type="match status" value="1"/>
</dbReference>
<evidence type="ECO:0000313" key="2">
    <source>
        <dbReference type="Proteomes" id="UP000523388"/>
    </source>
</evidence>
<comment type="caution">
    <text evidence="1">The sequence shown here is derived from an EMBL/GenBank/DDBJ whole genome shotgun (WGS) entry which is preliminary data.</text>
</comment>
<dbReference type="InterPro" id="IPR025153">
    <property type="entry name" value="Ead_Ea22"/>
</dbReference>
<dbReference type="AlphaFoldDB" id="A0A8S7BK49"/>
<organism evidence="1 2">
    <name type="scientific">Escherichia coli</name>
    <dbReference type="NCBI Taxonomy" id="562"/>
    <lineage>
        <taxon>Bacteria</taxon>
        <taxon>Pseudomonadati</taxon>
        <taxon>Pseudomonadota</taxon>
        <taxon>Gammaproteobacteria</taxon>
        <taxon>Enterobacterales</taxon>
        <taxon>Enterobacteriaceae</taxon>
        <taxon>Escherichia</taxon>
    </lineage>
</organism>